<accession>A0A1G1Z7B7</accession>
<dbReference type="Proteomes" id="UP000178744">
    <property type="component" value="Unassembled WGS sequence"/>
</dbReference>
<sequence length="222" mass="25217">MSYKFVIGIDEVGRGSLAGPVVVAAFAAPLKSKIKNPWPGRQRSKLRLRDSKKLSPKQREEWFEYIKSSSEFVFATRSVSPRVIDKINISAAANLAAHRALRHLIKTYKLSAKNYKLFLDGGLYIKNKTHQAKFFVNAETVIRGDEKISAVALASIVAKVLRDRHMVKLHKKYPVYSFDVHKGYGTEKHRAIIQRLGITPIHRLTFCEKLSSISKLKNQRSK</sequence>
<keyword evidence="10 12" id="KW-0378">Hydrolase</keyword>
<feature type="binding site" evidence="12">
    <location>
        <position position="10"/>
    </location>
    <ligand>
        <name>a divalent metal cation</name>
        <dbReference type="ChEBI" id="CHEBI:60240"/>
    </ligand>
</feature>
<dbReference type="PROSITE" id="PS51975">
    <property type="entry name" value="RNASE_H_2"/>
    <property type="match status" value="1"/>
</dbReference>
<evidence type="ECO:0000256" key="9">
    <source>
        <dbReference type="ARBA" id="ARBA00022759"/>
    </source>
</evidence>
<comment type="cofactor">
    <cofactor evidence="2">
        <name>Mg(2+)</name>
        <dbReference type="ChEBI" id="CHEBI:18420"/>
    </cofactor>
</comment>
<evidence type="ECO:0000256" key="11">
    <source>
        <dbReference type="ARBA" id="ARBA00023211"/>
    </source>
</evidence>
<evidence type="ECO:0000256" key="2">
    <source>
        <dbReference type="ARBA" id="ARBA00001946"/>
    </source>
</evidence>
<comment type="caution">
    <text evidence="15">The sequence shown here is derived from an EMBL/GenBank/DDBJ whole genome shotgun (WGS) entry which is preliminary data.</text>
</comment>
<dbReference type="GO" id="GO:0032299">
    <property type="term" value="C:ribonuclease H2 complex"/>
    <property type="evidence" value="ECO:0007669"/>
    <property type="project" value="TreeGrafter"/>
</dbReference>
<comment type="cofactor">
    <cofactor evidence="12">
        <name>Mn(2+)</name>
        <dbReference type="ChEBI" id="CHEBI:29035"/>
    </cofactor>
    <cofactor evidence="12">
        <name>Mg(2+)</name>
        <dbReference type="ChEBI" id="CHEBI:18420"/>
    </cofactor>
    <text evidence="12">Manganese or magnesium. Binds 1 divalent metal ion per monomer in the absence of substrate. May bind a second metal ion after substrate binding.</text>
</comment>
<dbReference type="Pfam" id="PF01351">
    <property type="entry name" value="RNase_HII"/>
    <property type="match status" value="1"/>
</dbReference>
<dbReference type="GO" id="GO:0005737">
    <property type="term" value="C:cytoplasm"/>
    <property type="evidence" value="ECO:0007669"/>
    <property type="project" value="UniProtKB-SubCell"/>
</dbReference>
<comment type="subcellular location">
    <subcellularLocation>
        <location evidence="4">Cytoplasm</location>
    </subcellularLocation>
</comment>
<dbReference type="CDD" id="cd07182">
    <property type="entry name" value="RNase_HII_bacteria_HII_like"/>
    <property type="match status" value="1"/>
</dbReference>
<evidence type="ECO:0000256" key="4">
    <source>
        <dbReference type="ARBA" id="ARBA00004496"/>
    </source>
</evidence>
<gene>
    <name evidence="15" type="ORF">A3B23_01155</name>
</gene>
<dbReference type="PANTHER" id="PTHR10954">
    <property type="entry name" value="RIBONUCLEASE H2 SUBUNIT A"/>
    <property type="match status" value="1"/>
</dbReference>
<comment type="function">
    <text evidence="3 13">Endonuclease that specifically degrades the RNA of RNA-DNA hybrids.</text>
</comment>
<comment type="similarity">
    <text evidence="5 13">Belongs to the RNase HII family.</text>
</comment>
<evidence type="ECO:0000256" key="12">
    <source>
        <dbReference type="PROSITE-ProRule" id="PRU01319"/>
    </source>
</evidence>
<dbReference type="InterPro" id="IPR012337">
    <property type="entry name" value="RNaseH-like_sf"/>
</dbReference>
<dbReference type="AlphaFoldDB" id="A0A1G1Z7B7"/>
<evidence type="ECO:0000259" key="14">
    <source>
        <dbReference type="PROSITE" id="PS51975"/>
    </source>
</evidence>
<dbReference type="EMBL" id="MHIY01000023">
    <property type="protein sequence ID" value="OGY59547.1"/>
    <property type="molecule type" value="Genomic_DNA"/>
</dbReference>
<evidence type="ECO:0000256" key="10">
    <source>
        <dbReference type="ARBA" id="ARBA00022801"/>
    </source>
</evidence>
<dbReference type="InterPro" id="IPR024567">
    <property type="entry name" value="RNase_HII/HIII_dom"/>
</dbReference>
<evidence type="ECO:0000256" key="1">
    <source>
        <dbReference type="ARBA" id="ARBA00000077"/>
    </source>
</evidence>
<name>A0A1G1Z7B7_9BACT</name>
<dbReference type="InterPro" id="IPR022898">
    <property type="entry name" value="RNase_HII"/>
</dbReference>
<dbReference type="GO" id="GO:0004523">
    <property type="term" value="F:RNA-DNA hybrid ribonuclease activity"/>
    <property type="evidence" value="ECO:0007669"/>
    <property type="project" value="UniProtKB-UniRule"/>
</dbReference>
<dbReference type="InterPro" id="IPR001352">
    <property type="entry name" value="RNase_HII/HIII"/>
</dbReference>
<evidence type="ECO:0000256" key="8">
    <source>
        <dbReference type="ARBA" id="ARBA00022723"/>
    </source>
</evidence>
<evidence type="ECO:0000256" key="7">
    <source>
        <dbReference type="ARBA" id="ARBA00022722"/>
    </source>
</evidence>
<organism evidence="15 16">
    <name type="scientific">Candidatus Colwellbacteria bacterium RIFCSPLOWO2_01_FULL_48_10</name>
    <dbReference type="NCBI Taxonomy" id="1797690"/>
    <lineage>
        <taxon>Bacteria</taxon>
        <taxon>Candidatus Colwelliibacteriota</taxon>
    </lineage>
</organism>
<dbReference type="GO" id="GO:0006298">
    <property type="term" value="P:mismatch repair"/>
    <property type="evidence" value="ECO:0007669"/>
    <property type="project" value="TreeGrafter"/>
</dbReference>
<evidence type="ECO:0000256" key="6">
    <source>
        <dbReference type="ARBA" id="ARBA00022490"/>
    </source>
</evidence>
<dbReference type="SUPFAM" id="SSF53098">
    <property type="entry name" value="Ribonuclease H-like"/>
    <property type="match status" value="1"/>
</dbReference>
<dbReference type="GO" id="GO:0046872">
    <property type="term" value="F:metal ion binding"/>
    <property type="evidence" value="ECO:0007669"/>
    <property type="project" value="UniProtKB-KW"/>
</dbReference>
<dbReference type="GO" id="GO:0043137">
    <property type="term" value="P:DNA replication, removal of RNA primer"/>
    <property type="evidence" value="ECO:0007669"/>
    <property type="project" value="TreeGrafter"/>
</dbReference>
<dbReference type="NCBIfam" id="NF000595">
    <property type="entry name" value="PRK00015.1-3"/>
    <property type="match status" value="1"/>
</dbReference>
<evidence type="ECO:0000256" key="3">
    <source>
        <dbReference type="ARBA" id="ARBA00004065"/>
    </source>
</evidence>
<keyword evidence="8 12" id="KW-0479">Metal-binding</keyword>
<dbReference type="Gene3D" id="3.30.420.10">
    <property type="entry name" value="Ribonuclease H-like superfamily/Ribonuclease H"/>
    <property type="match status" value="1"/>
</dbReference>
<reference evidence="15 16" key="1">
    <citation type="journal article" date="2016" name="Nat. Commun.">
        <title>Thousands of microbial genomes shed light on interconnected biogeochemical processes in an aquifer system.</title>
        <authorList>
            <person name="Anantharaman K."/>
            <person name="Brown C.T."/>
            <person name="Hug L.A."/>
            <person name="Sharon I."/>
            <person name="Castelle C.J."/>
            <person name="Probst A.J."/>
            <person name="Thomas B.C."/>
            <person name="Singh A."/>
            <person name="Wilkins M.J."/>
            <person name="Karaoz U."/>
            <person name="Brodie E.L."/>
            <person name="Williams K.H."/>
            <person name="Hubbard S.S."/>
            <person name="Banfield J.F."/>
        </authorList>
    </citation>
    <scope>NUCLEOTIDE SEQUENCE [LARGE SCALE GENOMIC DNA]</scope>
</reference>
<evidence type="ECO:0000256" key="13">
    <source>
        <dbReference type="RuleBase" id="RU003515"/>
    </source>
</evidence>
<keyword evidence="9 12" id="KW-0255">Endonuclease</keyword>
<dbReference type="EC" id="3.1.26.4" evidence="13"/>
<keyword evidence="7 12" id="KW-0540">Nuclease</keyword>
<dbReference type="PANTHER" id="PTHR10954:SF18">
    <property type="entry name" value="RIBONUCLEASE HII"/>
    <property type="match status" value="1"/>
</dbReference>
<dbReference type="STRING" id="1797690.A3B23_01155"/>
<protein>
    <recommendedName>
        <fullName evidence="13">Ribonuclease</fullName>
        <ecNumber evidence="13">3.1.26.4</ecNumber>
    </recommendedName>
</protein>
<keyword evidence="11" id="KW-0464">Manganese</keyword>
<evidence type="ECO:0000313" key="15">
    <source>
        <dbReference type="EMBL" id="OGY59547.1"/>
    </source>
</evidence>
<feature type="domain" description="RNase H type-2" evidence="14">
    <location>
        <begin position="4"/>
        <end position="218"/>
    </location>
</feature>
<dbReference type="GO" id="GO:0003723">
    <property type="term" value="F:RNA binding"/>
    <property type="evidence" value="ECO:0007669"/>
    <property type="project" value="UniProtKB-UniRule"/>
</dbReference>
<comment type="catalytic activity">
    <reaction evidence="1 12 13">
        <text>Endonucleolytic cleavage to 5'-phosphomonoester.</text>
        <dbReference type="EC" id="3.1.26.4"/>
    </reaction>
</comment>
<feature type="binding site" evidence="12">
    <location>
        <position position="120"/>
    </location>
    <ligand>
        <name>a divalent metal cation</name>
        <dbReference type="ChEBI" id="CHEBI:60240"/>
    </ligand>
</feature>
<proteinExistence type="inferred from homology"/>
<dbReference type="InterPro" id="IPR036397">
    <property type="entry name" value="RNaseH_sf"/>
</dbReference>
<evidence type="ECO:0000256" key="5">
    <source>
        <dbReference type="ARBA" id="ARBA00007383"/>
    </source>
</evidence>
<evidence type="ECO:0000313" key="16">
    <source>
        <dbReference type="Proteomes" id="UP000178744"/>
    </source>
</evidence>
<feature type="binding site" evidence="12">
    <location>
        <position position="11"/>
    </location>
    <ligand>
        <name>a divalent metal cation</name>
        <dbReference type="ChEBI" id="CHEBI:60240"/>
    </ligand>
</feature>
<keyword evidence="6" id="KW-0963">Cytoplasm</keyword>